<reference evidence="1" key="1">
    <citation type="submission" date="2022-03" db="EMBL/GenBank/DDBJ databases">
        <title>Genomic analyses of argali, domestic sheep and their hybrids provide insights into chromosomal evolution, heterosis and genetic basis of agronomic traits.</title>
        <authorList>
            <person name="Li M."/>
        </authorList>
    </citation>
    <scope>NUCLEOTIDE SEQUENCE</scope>
    <source>
        <strain evidence="1">F1 hybrid</strain>
    </source>
</reference>
<dbReference type="EMBL" id="CM043047">
    <property type="protein sequence ID" value="KAI4561094.1"/>
    <property type="molecule type" value="Genomic_DNA"/>
</dbReference>
<comment type="caution">
    <text evidence="1">The sequence shown here is derived from an EMBL/GenBank/DDBJ whole genome shotgun (WGS) entry which is preliminary data.</text>
</comment>
<protein>
    <submittedName>
        <fullName evidence="1">Uncharacterized protein</fullName>
    </submittedName>
</protein>
<keyword evidence="2" id="KW-1185">Reference proteome</keyword>
<feature type="non-terminal residue" evidence="1">
    <location>
        <position position="715"/>
    </location>
</feature>
<gene>
    <name evidence="1" type="ORF">MJG53_021151</name>
</gene>
<proteinExistence type="predicted"/>
<sequence>MSAFRFWSGPLMLLGFLCPRSSPCGISTHIEIGKWQPLLLVLSGQFHDVSESTHWTPFLNASIHYIRKNYPLPWDEDTEKLVAFLFGITSHMVADVNWHSLGIEQGFLRTMAAVSIWLQVNDFVGMILSYPRFKTDSFRIVRDFGKGMYTLLYLKWLINNVICQSGWERGLGENGYMYMYDRLYPTYSGKSPFLVEQFQEYFLGGLEDMAFWSTNIYHLTSYMLKNGTSSSKVQKNGFHKNVTAALTKTIGKHINYTKRGVVFSVDSWTMDSLSFMYKSLERSIREMFIGSSQPLTHVSSPSASYYLSLPYTRLGWAMTSADLNQDGYGDLVVGAPGYSHPGRVHVGRVYLIYGNDLGLPPVDLDLDKEAHGVLEGFQPSGRFGTAVAVLDFNVDGVPDLAVGAPSVGSEKLTYTSSLHPNCLKAELKVVGFPFSLQDTYCNLGWTLLAADVNADSEPDLVIGSPFAPGGGKQKGIVAAFYSGSSYSDQGKKLNVEAANWVVRGEEDFAWLGYSLHGVSVNNRTLLLAGSPTWKNTSRYGGPLPSPGKQTPQRKFLSWTVVIYCVLQAMGKLGTSLSSGHVMLNRTRTQVLLVGAPTQDVVSKVSFLTMTLHQGGSTRMYELTPDSQPSLLSTFSGNRRFSRFGGVLHLSDLDNDGLDEIIIAAPLRITDATAGLMGGEDGRVYVYNGKRIAVGDVTGKCKSWVTPCPEEKVSDV</sequence>
<organism evidence="1 2">
    <name type="scientific">Ovis ammon polii x Ovis aries</name>
    <dbReference type="NCBI Taxonomy" id="2918886"/>
    <lineage>
        <taxon>Eukaryota</taxon>
        <taxon>Metazoa</taxon>
        <taxon>Chordata</taxon>
        <taxon>Craniata</taxon>
        <taxon>Vertebrata</taxon>
        <taxon>Euteleostomi</taxon>
        <taxon>Mammalia</taxon>
        <taxon>Eutheria</taxon>
        <taxon>Laurasiatheria</taxon>
        <taxon>Artiodactyla</taxon>
        <taxon>Ruminantia</taxon>
        <taxon>Pecora</taxon>
        <taxon>Bovidae</taxon>
        <taxon>Caprinae</taxon>
        <taxon>Ovis</taxon>
    </lineage>
</organism>
<evidence type="ECO:0000313" key="1">
    <source>
        <dbReference type="EMBL" id="KAI4561094.1"/>
    </source>
</evidence>
<evidence type="ECO:0000313" key="2">
    <source>
        <dbReference type="Proteomes" id="UP001057279"/>
    </source>
</evidence>
<dbReference type="Proteomes" id="UP001057279">
    <property type="component" value="Linkage Group LG22"/>
</dbReference>
<name>A0ACB9U9I1_9CETA</name>
<accession>A0ACB9U9I1</accession>